<accession>A0ABS3IE41</accession>
<proteinExistence type="predicted"/>
<comment type="caution">
    <text evidence="1">The sequence shown here is derived from an EMBL/GenBank/DDBJ whole genome shotgun (WGS) entry which is preliminary data.</text>
</comment>
<evidence type="ECO:0000313" key="2">
    <source>
        <dbReference type="Proteomes" id="UP000664617"/>
    </source>
</evidence>
<dbReference type="EMBL" id="JAFMPK010000049">
    <property type="protein sequence ID" value="MBO0611316.1"/>
    <property type="molecule type" value="Genomic_DNA"/>
</dbReference>
<gene>
    <name evidence="1" type="ORF">J0911_20030</name>
</gene>
<evidence type="ECO:0000313" key="1">
    <source>
        <dbReference type="EMBL" id="MBO0611316.1"/>
    </source>
</evidence>
<dbReference type="Proteomes" id="UP000664617">
    <property type="component" value="Unassembled WGS sequence"/>
</dbReference>
<reference evidence="1 2" key="1">
    <citation type="submission" date="2021-03" db="EMBL/GenBank/DDBJ databases">
        <authorList>
            <person name="Xin L."/>
        </authorList>
    </citation>
    <scope>NUCLEOTIDE SEQUENCE [LARGE SCALE GENOMIC DNA]</scope>
    <source>
        <strain evidence="1 2">XHU 5031</strain>
    </source>
</reference>
<reference evidence="2" key="2">
    <citation type="submission" date="2023-07" db="EMBL/GenBank/DDBJ databases">
        <title>Myceligenerans salitolerans sp. nov., a halotolerant actinomycete isolated from a salt lake in Xinjiang, China.</title>
        <authorList>
            <person name="Guan T."/>
        </authorList>
    </citation>
    <scope>NUCLEOTIDE SEQUENCE [LARGE SCALE GENOMIC DNA]</scope>
    <source>
        <strain evidence="2">XHU 5031</strain>
    </source>
</reference>
<name>A0ABS3IE41_9MICO</name>
<sequence>MPDETAAVAPQDNAGTSSARIDLSSVELLALVSMRSNAATDRARAMLGLPEDGLDSPLASAGVSSLLVRQLATASQGRLAPQGPANVIARTLMDAQEWTEAIGTTGDATNVAAVVRSADGTVLFEPRPYNVWNVWPMPQDDPLPVIGARFVEATFGNLPADRPFTGSVRVIDDDSTTRSAVVTVTEDESWTLASGPGGELSTPAPTAPDPTFHILASSLA</sequence>
<protein>
    <submittedName>
        <fullName evidence="1">Uncharacterized protein</fullName>
    </submittedName>
</protein>
<keyword evidence="2" id="KW-1185">Reference proteome</keyword>
<dbReference type="RefSeq" id="WP_207277273.1">
    <property type="nucleotide sequence ID" value="NZ_JAFMPK010000049.1"/>
</dbReference>
<organism evidence="1 2">
    <name type="scientific">Myceligenerans salitolerans</name>
    <dbReference type="NCBI Taxonomy" id="1230528"/>
    <lineage>
        <taxon>Bacteria</taxon>
        <taxon>Bacillati</taxon>
        <taxon>Actinomycetota</taxon>
        <taxon>Actinomycetes</taxon>
        <taxon>Micrococcales</taxon>
        <taxon>Promicromonosporaceae</taxon>
        <taxon>Myceligenerans</taxon>
    </lineage>
</organism>